<dbReference type="PANTHER" id="PTHR30413">
    <property type="entry name" value="INNER MEMBRANE TRANSPORT PERMEASE"/>
    <property type="match status" value="1"/>
</dbReference>
<evidence type="ECO:0000313" key="10">
    <source>
        <dbReference type="EMBL" id="KIT15616.1"/>
    </source>
</evidence>
<feature type="transmembrane region" description="Helical" evidence="8">
    <location>
        <begin position="187"/>
        <end position="209"/>
    </location>
</feature>
<keyword evidence="7 8" id="KW-0472">Membrane</keyword>
<dbReference type="PANTHER" id="PTHR30413:SF8">
    <property type="entry name" value="TRANSPORT PERMEASE PROTEIN"/>
    <property type="match status" value="1"/>
</dbReference>
<keyword evidence="5 8" id="KW-0812">Transmembrane</keyword>
<sequence>MAGIALLTFIFSAAFRSPPLGISFPIFYATGMLPFLLFNSTTNKIGSCLRYSKQLLAYPTVTFADAVIARTLLTVTTQLMVSYLLLSMSLLLFDTLTSLNLAIVLQGYALAVLLAIGVGTLNCYFTTRFDIYGHAWAILTRPLFIISGVFILYDGIPEPFKSWLWWNPLIHVIGLVRRGFYPNYDAAYVSVTYVLVFSLIPLAFGLVLLRRNYRDLLDRL</sequence>
<evidence type="ECO:0000256" key="5">
    <source>
        <dbReference type="ARBA" id="ARBA00022692"/>
    </source>
</evidence>
<dbReference type="Proteomes" id="UP000032232">
    <property type="component" value="Unassembled WGS sequence"/>
</dbReference>
<reference evidence="10 11" key="1">
    <citation type="submission" date="2015-02" db="EMBL/GenBank/DDBJ databases">
        <title>Genome Sequence of Jannaschia aquimarina DSM28248, a member of the Roseobacter clade.</title>
        <authorList>
            <person name="Voget S."/>
            <person name="Daniel R."/>
        </authorList>
    </citation>
    <scope>NUCLEOTIDE SEQUENCE [LARGE SCALE GENOMIC DNA]</scope>
    <source>
        <strain evidence="10 11">GSW-M26</strain>
    </source>
</reference>
<proteinExistence type="inferred from homology"/>
<feature type="domain" description="ABC-2 type transporter transmembrane" evidence="9">
    <location>
        <begin position="26"/>
        <end position="180"/>
    </location>
</feature>
<name>A0A0D1EFE6_9RHOB</name>
<dbReference type="PRINTS" id="PR00164">
    <property type="entry name" value="ABC2TRNSPORT"/>
</dbReference>
<keyword evidence="11" id="KW-1185">Reference proteome</keyword>
<gene>
    <name evidence="10" type="primary">kpsM</name>
    <name evidence="10" type="ORF">jaqu_27130</name>
</gene>
<evidence type="ECO:0000256" key="8">
    <source>
        <dbReference type="SAM" id="Phobius"/>
    </source>
</evidence>
<comment type="similarity">
    <text evidence="2">Belongs to the ABC-2 integral membrane protein family.</text>
</comment>
<dbReference type="GO" id="GO:0140359">
    <property type="term" value="F:ABC-type transporter activity"/>
    <property type="evidence" value="ECO:0007669"/>
    <property type="project" value="InterPro"/>
</dbReference>
<evidence type="ECO:0000256" key="4">
    <source>
        <dbReference type="ARBA" id="ARBA00022475"/>
    </source>
</evidence>
<feature type="transmembrane region" description="Helical" evidence="8">
    <location>
        <begin position="133"/>
        <end position="152"/>
    </location>
</feature>
<keyword evidence="6 8" id="KW-1133">Transmembrane helix</keyword>
<dbReference type="STRING" id="935700.jaqu_27130"/>
<keyword evidence="4" id="KW-1003">Cell membrane</keyword>
<feature type="transmembrane region" description="Helical" evidence="8">
    <location>
        <begin position="26"/>
        <end position="43"/>
    </location>
</feature>
<dbReference type="Pfam" id="PF01061">
    <property type="entry name" value="ABC2_membrane"/>
    <property type="match status" value="1"/>
</dbReference>
<dbReference type="EMBL" id="JYFE01000048">
    <property type="protein sequence ID" value="KIT15616.1"/>
    <property type="molecule type" value="Genomic_DNA"/>
</dbReference>
<feature type="transmembrane region" description="Helical" evidence="8">
    <location>
        <begin position="108"/>
        <end position="127"/>
    </location>
</feature>
<accession>A0A0D1EFE6</accession>
<dbReference type="AlphaFoldDB" id="A0A0D1EFE6"/>
<evidence type="ECO:0000256" key="6">
    <source>
        <dbReference type="ARBA" id="ARBA00022989"/>
    </source>
</evidence>
<evidence type="ECO:0000256" key="3">
    <source>
        <dbReference type="ARBA" id="ARBA00022448"/>
    </source>
</evidence>
<dbReference type="PATRIC" id="fig|935700.4.peg.2806"/>
<dbReference type="GO" id="GO:0043190">
    <property type="term" value="C:ATP-binding cassette (ABC) transporter complex"/>
    <property type="evidence" value="ECO:0007669"/>
    <property type="project" value="InterPro"/>
</dbReference>
<comment type="caution">
    <text evidence="10">The sequence shown here is derived from an EMBL/GenBank/DDBJ whole genome shotgun (WGS) entry which is preliminary data.</text>
</comment>
<dbReference type="InterPro" id="IPR013525">
    <property type="entry name" value="ABC2_TM"/>
</dbReference>
<evidence type="ECO:0000256" key="7">
    <source>
        <dbReference type="ARBA" id="ARBA00023136"/>
    </source>
</evidence>
<feature type="transmembrane region" description="Helical" evidence="8">
    <location>
        <begin position="79"/>
        <end position="96"/>
    </location>
</feature>
<evidence type="ECO:0000256" key="1">
    <source>
        <dbReference type="ARBA" id="ARBA00004429"/>
    </source>
</evidence>
<dbReference type="InterPro" id="IPR000412">
    <property type="entry name" value="ABC_2_transport"/>
</dbReference>
<evidence type="ECO:0000256" key="2">
    <source>
        <dbReference type="ARBA" id="ARBA00007783"/>
    </source>
</evidence>
<protein>
    <submittedName>
        <fullName evidence="10">KpsM protein</fullName>
    </submittedName>
</protein>
<dbReference type="GO" id="GO:0015920">
    <property type="term" value="P:lipopolysaccharide transport"/>
    <property type="evidence" value="ECO:0007669"/>
    <property type="project" value="TreeGrafter"/>
</dbReference>
<keyword evidence="3" id="KW-0813">Transport</keyword>
<comment type="subcellular location">
    <subcellularLocation>
        <location evidence="1">Cell inner membrane</location>
        <topology evidence="1">Multi-pass membrane protein</topology>
    </subcellularLocation>
</comment>
<evidence type="ECO:0000313" key="11">
    <source>
        <dbReference type="Proteomes" id="UP000032232"/>
    </source>
</evidence>
<evidence type="ECO:0000259" key="9">
    <source>
        <dbReference type="Pfam" id="PF01061"/>
    </source>
</evidence>
<organism evidence="10 11">
    <name type="scientific">Jannaschia aquimarina</name>
    <dbReference type="NCBI Taxonomy" id="935700"/>
    <lineage>
        <taxon>Bacteria</taxon>
        <taxon>Pseudomonadati</taxon>
        <taxon>Pseudomonadota</taxon>
        <taxon>Alphaproteobacteria</taxon>
        <taxon>Rhodobacterales</taxon>
        <taxon>Roseobacteraceae</taxon>
        <taxon>Jannaschia</taxon>
    </lineage>
</organism>